<dbReference type="Pfam" id="PF00875">
    <property type="entry name" value="DNA_photolyase"/>
    <property type="match status" value="1"/>
</dbReference>
<comment type="caution">
    <text evidence="9">The sequence shown here is derived from an EMBL/GenBank/DDBJ whole genome shotgun (WGS) entry which is preliminary data.</text>
</comment>
<keyword evidence="5 7" id="KW-0157">Chromophore</keyword>
<feature type="domain" description="Photolyase/cryptochrome alpha/beta" evidence="8">
    <location>
        <begin position="3"/>
        <end position="133"/>
    </location>
</feature>
<accession>A0A520LLE8</accession>
<dbReference type="InterPro" id="IPR006050">
    <property type="entry name" value="DNA_photolyase_N"/>
</dbReference>
<dbReference type="SUPFAM" id="SSF48173">
    <property type="entry name" value="Cryptochrome/photolyase FAD-binding domain"/>
    <property type="match status" value="1"/>
</dbReference>
<dbReference type="AlphaFoldDB" id="A0A520LLE8"/>
<dbReference type="PANTHER" id="PTHR11455">
    <property type="entry name" value="CRYPTOCHROME"/>
    <property type="match status" value="1"/>
</dbReference>
<gene>
    <name evidence="9" type="ORF">EVB02_02770</name>
</gene>
<dbReference type="InterPro" id="IPR036155">
    <property type="entry name" value="Crypto/Photolyase_N_sf"/>
</dbReference>
<dbReference type="PANTHER" id="PTHR11455:SF22">
    <property type="entry name" value="CRYPTOCHROME DASH"/>
    <property type="match status" value="1"/>
</dbReference>
<name>A0A520LLE8_9GAMM</name>
<evidence type="ECO:0000259" key="8">
    <source>
        <dbReference type="PROSITE" id="PS51645"/>
    </source>
</evidence>
<dbReference type="InterPro" id="IPR005101">
    <property type="entry name" value="Cryptochr/Photolyase_FAD-bd"/>
</dbReference>
<dbReference type="EMBL" id="SHBO01000030">
    <property type="protein sequence ID" value="RZO06160.1"/>
    <property type="molecule type" value="Genomic_DNA"/>
</dbReference>
<dbReference type="Proteomes" id="UP000318148">
    <property type="component" value="Unassembled WGS sequence"/>
</dbReference>
<evidence type="ECO:0000256" key="4">
    <source>
        <dbReference type="ARBA" id="ARBA00022827"/>
    </source>
</evidence>
<dbReference type="Gene3D" id="3.40.50.620">
    <property type="entry name" value="HUPs"/>
    <property type="match status" value="1"/>
</dbReference>
<dbReference type="PROSITE" id="PS51645">
    <property type="entry name" value="PHR_CRY_ALPHA_BETA"/>
    <property type="match status" value="1"/>
</dbReference>
<dbReference type="InterPro" id="IPR036134">
    <property type="entry name" value="Crypto/Photolyase_FAD-like_sf"/>
</dbReference>
<proteinExistence type="inferred from homology"/>
<comment type="function">
    <text evidence="7">May have a photoreceptor function.</text>
</comment>
<comment type="similarity">
    <text evidence="1 7">Belongs to the DNA photolyase class-1 family.</text>
</comment>
<dbReference type="Gene3D" id="1.25.40.80">
    <property type="match status" value="1"/>
</dbReference>
<dbReference type="InterPro" id="IPR014729">
    <property type="entry name" value="Rossmann-like_a/b/a_fold"/>
</dbReference>
<dbReference type="GO" id="GO:0071949">
    <property type="term" value="F:FAD binding"/>
    <property type="evidence" value="ECO:0007669"/>
    <property type="project" value="TreeGrafter"/>
</dbReference>
<feature type="binding site" evidence="6">
    <location>
        <position position="219"/>
    </location>
    <ligand>
        <name>FAD</name>
        <dbReference type="ChEBI" id="CHEBI:57692"/>
    </ligand>
</feature>
<dbReference type="GO" id="GO:0003913">
    <property type="term" value="F:DNA photolyase activity"/>
    <property type="evidence" value="ECO:0007669"/>
    <property type="project" value="InterPro"/>
</dbReference>
<comment type="cofactor">
    <cofactor evidence="6 7">
        <name>FAD</name>
        <dbReference type="ChEBI" id="CHEBI:57692"/>
    </cofactor>
    <text evidence="6 7">Binds 1 FAD per subunit.</text>
</comment>
<dbReference type="SUPFAM" id="SSF52425">
    <property type="entry name" value="Cryptochrome/photolyase, N-terminal domain"/>
    <property type="match status" value="1"/>
</dbReference>
<evidence type="ECO:0000313" key="10">
    <source>
        <dbReference type="Proteomes" id="UP000318148"/>
    </source>
</evidence>
<feature type="binding site" evidence="6">
    <location>
        <begin position="369"/>
        <end position="371"/>
    </location>
    <ligand>
        <name>FAD</name>
        <dbReference type="ChEBI" id="CHEBI:57692"/>
    </ligand>
</feature>
<reference evidence="9 10" key="1">
    <citation type="submission" date="2019-02" db="EMBL/GenBank/DDBJ databases">
        <title>Prokaryotic population dynamics and viral predation in marine succession experiment using metagenomics: the confinement effect.</title>
        <authorList>
            <person name="Haro-Moreno J.M."/>
            <person name="Rodriguez-Valera F."/>
            <person name="Lopez-Perez M."/>
        </authorList>
    </citation>
    <scope>NUCLEOTIDE SEQUENCE [LARGE SCALE GENOMIC DNA]</scope>
    <source>
        <strain evidence="9">MED-G169</strain>
    </source>
</reference>
<dbReference type="Gene3D" id="1.10.579.10">
    <property type="entry name" value="DNA Cyclobutane Dipyrimidine Photolyase, subunit A, domain 3"/>
    <property type="match status" value="1"/>
</dbReference>
<dbReference type="InterPro" id="IPR014133">
    <property type="entry name" value="Cry_DASH"/>
</dbReference>
<dbReference type="InterPro" id="IPR002081">
    <property type="entry name" value="Cryptochrome/DNA_photolyase_1"/>
</dbReference>
<dbReference type="Pfam" id="PF03441">
    <property type="entry name" value="FAD_binding_7"/>
    <property type="match status" value="1"/>
</dbReference>
<comment type="cofactor">
    <cofactor evidence="7">
        <name>(6R)-5,10-methylene-5,6,7,8-tetrahydrofolate</name>
        <dbReference type="ChEBI" id="CHEBI:15636"/>
    </cofactor>
    <text evidence="7">Binds 1 5,10-methenyltetrahydrofolate (MTHF) per subunit.</text>
</comment>
<evidence type="ECO:0000256" key="6">
    <source>
        <dbReference type="PIRSR" id="PIRSR602081-1"/>
    </source>
</evidence>
<organism evidence="9 10">
    <name type="scientific">SAR92 clade bacterium</name>
    <dbReference type="NCBI Taxonomy" id="2315479"/>
    <lineage>
        <taxon>Bacteria</taxon>
        <taxon>Pseudomonadati</taxon>
        <taxon>Pseudomonadota</taxon>
        <taxon>Gammaproteobacteria</taxon>
        <taxon>Cellvibrionales</taxon>
        <taxon>Porticoccaceae</taxon>
        <taxon>SAR92 clade</taxon>
    </lineage>
</organism>
<evidence type="ECO:0000256" key="1">
    <source>
        <dbReference type="ARBA" id="ARBA00005862"/>
    </source>
</evidence>
<dbReference type="GO" id="GO:0000719">
    <property type="term" value="P:photoreactive repair"/>
    <property type="evidence" value="ECO:0007669"/>
    <property type="project" value="TreeGrafter"/>
</dbReference>
<dbReference type="NCBIfam" id="TIGR02765">
    <property type="entry name" value="crypto_DASH"/>
    <property type="match status" value="1"/>
</dbReference>
<keyword evidence="4 6" id="KW-0274">FAD</keyword>
<sequence length="432" mass="50101">MNKVGVLLFRKDLRTFDNIALLKACEVNDQLLCIYCYDNNNCEKYKPAKISKKREAFIFKSLQDLDNRLQKMGQKLLVFKTSPLEALNHLNANVPISTFITSQDPGWYEKKQVAEIKSSYKELEILQFHNNTLFDESEIPFDLINFPSSFSKFRKTVEDQEIKHPWAAPDRLPPMPDLNTDKFSLNGEPIDAELEFAGGESAGKQRLLHYFETNSASTYKETRNALDGKNYSTKFSIWLSNGCISARNIISNLKKYESLNGKNNSTYWIFFELLWREYFQWYAHHYKESLYKISGVTGIRPLSSFYAERLKKWEQGTTPYPLVNALMNQLVSTGYMSNRGRQIVASCLVNELELDWRYGASFMESHLIDYDVASNWGNWQSIAGVGSDGKKKHFDLNKQTKLFDPHRSFIKHWKGERGARQLDSVDQSDWPI</sequence>
<protein>
    <recommendedName>
        <fullName evidence="2 7">Cryptochrome DASH</fullName>
    </recommendedName>
</protein>
<evidence type="ECO:0000256" key="3">
    <source>
        <dbReference type="ARBA" id="ARBA00022630"/>
    </source>
</evidence>
<evidence type="ECO:0000256" key="2">
    <source>
        <dbReference type="ARBA" id="ARBA00017881"/>
    </source>
</evidence>
<dbReference type="PRINTS" id="PR00147">
    <property type="entry name" value="DNAPHOTLYASE"/>
</dbReference>
<dbReference type="GO" id="GO:0003677">
    <property type="term" value="F:DNA binding"/>
    <property type="evidence" value="ECO:0007669"/>
    <property type="project" value="TreeGrafter"/>
</dbReference>
<evidence type="ECO:0000256" key="7">
    <source>
        <dbReference type="RuleBase" id="RU367151"/>
    </source>
</evidence>
<evidence type="ECO:0000256" key="5">
    <source>
        <dbReference type="ARBA" id="ARBA00022991"/>
    </source>
</evidence>
<evidence type="ECO:0000313" key="9">
    <source>
        <dbReference type="EMBL" id="RZO06160.1"/>
    </source>
</evidence>
<keyword evidence="3 6" id="KW-0285">Flavoprotein</keyword>
<feature type="binding site" evidence="6">
    <location>
        <begin position="232"/>
        <end position="236"/>
    </location>
    <ligand>
        <name>FAD</name>
        <dbReference type="ChEBI" id="CHEBI:57692"/>
    </ligand>
</feature>